<reference evidence="2 3" key="1">
    <citation type="journal article" date="2011" name="Stand. Genomic Sci.">
        <title>Complete genome sequence of Haliscomenobacter hydrossis type strain (O).</title>
        <authorList>
            <consortium name="US DOE Joint Genome Institute (JGI-PGF)"/>
            <person name="Daligault H."/>
            <person name="Lapidus A."/>
            <person name="Zeytun A."/>
            <person name="Nolan M."/>
            <person name="Lucas S."/>
            <person name="Del Rio T.G."/>
            <person name="Tice H."/>
            <person name="Cheng J.F."/>
            <person name="Tapia R."/>
            <person name="Han C."/>
            <person name="Goodwin L."/>
            <person name="Pitluck S."/>
            <person name="Liolios K."/>
            <person name="Pagani I."/>
            <person name="Ivanova N."/>
            <person name="Huntemann M."/>
            <person name="Mavromatis K."/>
            <person name="Mikhailova N."/>
            <person name="Pati A."/>
            <person name="Chen A."/>
            <person name="Palaniappan K."/>
            <person name="Land M."/>
            <person name="Hauser L."/>
            <person name="Brambilla E.M."/>
            <person name="Rohde M."/>
            <person name="Verbarg S."/>
            <person name="Goker M."/>
            <person name="Bristow J."/>
            <person name="Eisen J.A."/>
            <person name="Markowitz V."/>
            <person name="Hugenholtz P."/>
            <person name="Kyrpides N.C."/>
            <person name="Klenk H.P."/>
            <person name="Woyke T."/>
        </authorList>
    </citation>
    <scope>NUCLEOTIDE SEQUENCE [LARGE SCALE GENOMIC DNA]</scope>
    <source>
        <strain evidence="3">ATCC 27775 / DSM 1100 / LMG 10767 / O</strain>
    </source>
</reference>
<dbReference type="SUPFAM" id="SSF52540">
    <property type="entry name" value="P-loop containing nucleoside triphosphate hydrolases"/>
    <property type="match status" value="1"/>
</dbReference>
<feature type="domain" description="ATPase" evidence="1">
    <location>
        <begin position="9"/>
        <end position="218"/>
    </location>
</feature>
<gene>
    <name evidence="2" type="ordered locus">Halhy_1218</name>
</gene>
<dbReference type="PANTHER" id="PTHR34704">
    <property type="entry name" value="ATPASE"/>
    <property type="match status" value="1"/>
</dbReference>
<dbReference type="GO" id="GO:0005524">
    <property type="term" value="F:ATP binding"/>
    <property type="evidence" value="ECO:0007669"/>
    <property type="project" value="InterPro"/>
</dbReference>
<dbReference type="PANTHER" id="PTHR34704:SF1">
    <property type="entry name" value="ATPASE"/>
    <property type="match status" value="1"/>
</dbReference>
<sequence>MSIQAPLVGRQAEQAILQKALLSNEPELVAVIGRRRVGKTFLVRSVYAGKISFEITGVQNGTTREQLQHFTDRLNYYAQPLLPFQAPKNWQAAFQMLIIFLENRINGKKTVVFLDEFPWLAGRNSDFLKAFGLFWNSWASQNNVVIVICGSAASWMIANVVRNKGGLHNRITRRINLQPFNLYETEQFLQSRSIQLDRYHILQIYMAMGGIPHYLKEVEAGKTAMQNIDQICFSPQGFLREEFTELYPALFEHADNHILVVRALATTWQGMTRKDILAKTGLPDGGSSTRILEELANSGFITTFYAFGKKKKELRYRLTDEYSLFYLQFIEDKRGEGAGTWERLAQTQAWKSWSGYAYESICLKHIPAIKKALGISGVYTEASAFYLKKSDFGRGIQVDLLIDRNDQAINLFEIKFYQSPFVLTKEQAEEIRLKKAIFKSATASPKQLFVTLLTTFSLVPNEHSLSVVDSTLDMNCLFVSFD</sequence>
<dbReference type="EMBL" id="CP002691">
    <property type="protein sequence ID" value="AEE49115.1"/>
    <property type="molecule type" value="Genomic_DNA"/>
</dbReference>
<dbReference type="InterPro" id="IPR011579">
    <property type="entry name" value="ATPase_dom"/>
</dbReference>
<dbReference type="AlphaFoldDB" id="F4KTX9"/>
<dbReference type="Proteomes" id="UP000008461">
    <property type="component" value="Chromosome"/>
</dbReference>
<name>F4KTX9_HALH1</name>
<reference key="2">
    <citation type="submission" date="2011-04" db="EMBL/GenBank/DDBJ databases">
        <title>Complete sequence of chromosome of Haliscomenobacter hydrossis DSM 1100.</title>
        <authorList>
            <consortium name="US DOE Joint Genome Institute (JGI-PGF)"/>
            <person name="Lucas S."/>
            <person name="Han J."/>
            <person name="Lapidus A."/>
            <person name="Bruce D."/>
            <person name="Goodwin L."/>
            <person name="Pitluck S."/>
            <person name="Peters L."/>
            <person name="Kyrpides N."/>
            <person name="Mavromatis K."/>
            <person name="Ivanova N."/>
            <person name="Ovchinnikova G."/>
            <person name="Pagani I."/>
            <person name="Daligault H."/>
            <person name="Detter J.C."/>
            <person name="Han C."/>
            <person name="Land M."/>
            <person name="Hauser L."/>
            <person name="Markowitz V."/>
            <person name="Cheng J.-F."/>
            <person name="Hugenholtz P."/>
            <person name="Woyke T."/>
            <person name="Wu D."/>
            <person name="Verbarg S."/>
            <person name="Frueling A."/>
            <person name="Brambilla E."/>
            <person name="Klenk H.-P."/>
            <person name="Eisen J.A."/>
        </authorList>
    </citation>
    <scope>NUCLEOTIDE SEQUENCE</scope>
    <source>
        <strain>DSM 1100</strain>
    </source>
</reference>
<dbReference type="eggNOG" id="COG1672">
    <property type="taxonomic scope" value="Bacteria"/>
</dbReference>
<dbReference type="Pfam" id="PF01637">
    <property type="entry name" value="ATPase_2"/>
    <property type="match status" value="1"/>
</dbReference>
<accession>F4KTX9</accession>
<proteinExistence type="predicted"/>
<dbReference type="KEGG" id="hhy:Halhy_1218"/>
<evidence type="ECO:0000313" key="3">
    <source>
        <dbReference type="Proteomes" id="UP000008461"/>
    </source>
</evidence>
<protein>
    <submittedName>
        <fullName evidence="2">ATPase</fullName>
    </submittedName>
</protein>
<evidence type="ECO:0000313" key="2">
    <source>
        <dbReference type="EMBL" id="AEE49115.1"/>
    </source>
</evidence>
<evidence type="ECO:0000259" key="1">
    <source>
        <dbReference type="Pfam" id="PF01637"/>
    </source>
</evidence>
<keyword evidence="3" id="KW-1185">Reference proteome</keyword>
<dbReference type="RefSeq" id="WP_013763670.1">
    <property type="nucleotide sequence ID" value="NC_015510.1"/>
</dbReference>
<dbReference type="STRING" id="760192.Halhy_1218"/>
<dbReference type="HOGENOM" id="CLU_041137_2_0_10"/>
<organism evidence="2 3">
    <name type="scientific">Haliscomenobacter hydrossis (strain ATCC 27775 / DSM 1100 / LMG 10767 / O)</name>
    <dbReference type="NCBI Taxonomy" id="760192"/>
    <lineage>
        <taxon>Bacteria</taxon>
        <taxon>Pseudomonadati</taxon>
        <taxon>Bacteroidota</taxon>
        <taxon>Saprospiria</taxon>
        <taxon>Saprospirales</taxon>
        <taxon>Haliscomenobacteraceae</taxon>
        <taxon>Haliscomenobacter</taxon>
    </lineage>
</organism>
<dbReference type="Gene3D" id="3.40.50.300">
    <property type="entry name" value="P-loop containing nucleotide triphosphate hydrolases"/>
    <property type="match status" value="1"/>
</dbReference>
<dbReference type="OrthoDB" id="9813134at2"/>
<dbReference type="InterPro" id="IPR027417">
    <property type="entry name" value="P-loop_NTPase"/>
</dbReference>